<evidence type="ECO:0000256" key="3">
    <source>
        <dbReference type="ARBA" id="ARBA00023002"/>
    </source>
</evidence>
<dbReference type="InterPro" id="IPR002500">
    <property type="entry name" value="PAPS_reduct_dom"/>
</dbReference>
<dbReference type="Proteomes" id="UP000306477">
    <property type="component" value="Unassembled WGS sequence"/>
</dbReference>
<dbReference type="NCBIfam" id="TIGR02055">
    <property type="entry name" value="APS_reductase"/>
    <property type="match status" value="1"/>
</dbReference>
<dbReference type="GO" id="GO:0019379">
    <property type="term" value="P:sulfate assimilation, phosphoadenylyl sulfate reduction by phosphoadenylyl-sulfate reductase (thioredoxin)"/>
    <property type="evidence" value="ECO:0007669"/>
    <property type="project" value="UniProtKB-UniRule"/>
</dbReference>
<feature type="binding site" evidence="12">
    <location>
        <position position="205"/>
    </location>
    <ligand>
        <name>[4Fe-4S] cluster</name>
        <dbReference type="ChEBI" id="CHEBI:49883"/>
    </ligand>
</feature>
<gene>
    <name evidence="12" type="primary">cysH</name>
    <name evidence="14" type="ORF">E1I69_19005</name>
</gene>
<dbReference type="PIRSF" id="PIRSF000857">
    <property type="entry name" value="PAPS_reductase"/>
    <property type="match status" value="1"/>
</dbReference>
<comment type="cofactor">
    <cofactor evidence="12">
        <name>[4Fe-4S] cluster</name>
        <dbReference type="ChEBI" id="CHEBI:49883"/>
    </cofactor>
    <text evidence="12">Binds 1 [4Fe-4S] cluster per subunit.</text>
</comment>
<dbReference type="GO" id="GO:0019344">
    <property type="term" value="P:cysteine biosynthetic process"/>
    <property type="evidence" value="ECO:0007669"/>
    <property type="project" value="InterPro"/>
</dbReference>
<dbReference type="Gene3D" id="3.40.50.620">
    <property type="entry name" value="HUPs"/>
    <property type="match status" value="1"/>
</dbReference>
<proteinExistence type="inferred from homology"/>
<reference evidence="14 15" key="1">
    <citation type="journal article" date="2019" name="Indoor Air">
        <title>Impacts of indoor surface finishes on bacterial viability.</title>
        <authorList>
            <person name="Hu J."/>
            <person name="Maamar S.B."/>
            <person name="Glawe A.J."/>
            <person name="Gottel N."/>
            <person name="Gilbert J.A."/>
            <person name="Hartmann E.M."/>
        </authorList>
    </citation>
    <scope>NUCLEOTIDE SEQUENCE [LARGE SCALE GENOMIC DNA]</scope>
    <source>
        <strain evidence="14 15">AF060A6</strain>
    </source>
</reference>
<dbReference type="GO" id="GO:0043866">
    <property type="term" value="F:adenylyl-sulfate reductase (thioredoxin) activity"/>
    <property type="evidence" value="ECO:0007669"/>
    <property type="project" value="UniProtKB-EC"/>
</dbReference>
<evidence type="ECO:0000256" key="11">
    <source>
        <dbReference type="ARBA" id="ARBA00032041"/>
    </source>
</evidence>
<comment type="subcellular location">
    <subcellularLocation>
        <location evidence="12">Cytoplasm</location>
    </subcellularLocation>
</comment>
<comment type="caution">
    <text evidence="14">The sequence shown here is derived from an EMBL/GenBank/DDBJ whole genome shotgun (WGS) entry which is preliminary data.</text>
</comment>
<keyword evidence="4 12" id="KW-0408">Iron</keyword>
<protein>
    <recommendedName>
        <fullName evidence="9 12">Adenosine 5'-phosphosulfate reductase</fullName>
        <shortName evidence="12">APS reductase</shortName>
        <ecNumber evidence="8 12">1.8.4.10</ecNumber>
    </recommendedName>
    <alternativeName>
        <fullName evidence="11 12">5'-adenylylsulfate reductase</fullName>
    </alternativeName>
    <alternativeName>
        <fullName evidence="10 12">Thioredoxin-dependent 5'-adenylylsulfate reductase</fullName>
    </alternativeName>
</protein>
<feature type="binding site" evidence="12">
    <location>
        <position position="123"/>
    </location>
    <ligand>
        <name>[4Fe-4S] cluster</name>
        <dbReference type="ChEBI" id="CHEBI:49883"/>
    </ligand>
</feature>
<dbReference type="HAMAP" id="MF_00063">
    <property type="entry name" value="CysH"/>
    <property type="match status" value="1"/>
</dbReference>
<evidence type="ECO:0000256" key="7">
    <source>
        <dbReference type="ARBA" id="ARBA00024327"/>
    </source>
</evidence>
<evidence type="ECO:0000256" key="4">
    <source>
        <dbReference type="ARBA" id="ARBA00023004"/>
    </source>
</evidence>
<evidence type="ECO:0000256" key="10">
    <source>
        <dbReference type="ARBA" id="ARBA00030894"/>
    </source>
</evidence>
<comment type="function">
    <text evidence="6 12">Catalyzes the formation of sulfite from adenosine 5'-phosphosulfate (APS) using thioredoxin as an electron donor.</text>
</comment>
<dbReference type="OrthoDB" id="9772604at2"/>
<feature type="active site" description="Nucleophile; cysteine thiosulfonate intermediate" evidence="12">
    <location>
        <position position="230"/>
    </location>
</feature>
<dbReference type="PANTHER" id="PTHR46509">
    <property type="entry name" value="PHOSPHOADENOSINE PHOSPHOSULFATE REDUCTASE"/>
    <property type="match status" value="1"/>
</dbReference>
<dbReference type="SUPFAM" id="SSF52402">
    <property type="entry name" value="Adenine nucleotide alpha hydrolases-like"/>
    <property type="match status" value="1"/>
</dbReference>
<name>A0A4S3PLY2_9BACI</name>
<sequence>MGAITYENWNEEIVTEVVENNKDYFDILKWAYNTYSAEDIVYACSFGAEGIVLIDLISKVNKKARIVFLDTGLHFKETYELINQIKEKYPTLRIEMKKPELNLTAQARKYGDELWKTNPNLCCQLRKIDPLNKVLTGTKAWISGLRREQGPSRKDTEYLNRDEKFKNIKICPLIHWTWDDVWTYIKMNNLPYNELHDKNYPSIGCAPCTNQALNGDLRSGRWANSDKIECGLHVNGGFKSGIK</sequence>
<dbReference type="InterPro" id="IPR011798">
    <property type="entry name" value="APS_reductase"/>
</dbReference>
<evidence type="ECO:0000313" key="14">
    <source>
        <dbReference type="EMBL" id="THE10378.1"/>
    </source>
</evidence>
<dbReference type="PANTHER" id="PTHR46509:SF1">
    <property type="entry name" value="PHOSPHOADENOSINE PHOSPHOSULFATE REDUCTASE"/>
    <property type="match status" value="1"/>
</dbReference>
<keyword evidence="3 12" id="KW-0560">Oxidoreductase</keyword>
<keyword evidence="15" id="KW-1185">Reference proteome</keyword>
<feature type="binding site" evidence="12">
    <location>
        <position position="208"/>
    </location>
    <ligand>
        <name>[4Fe-4S] cluster</name>
        <dbReference type="ChEBI" id="CHEBI:49883"/>
    </ligand>
</feature>
<evidence type="ECO:0000256" key="6">
    <source>
        <dbReference type="ARBA" id="ARBA00024298"/>
    </source>
</evidence>
<evidence type="ECO:0000256" key="5">
    <source>
        <dbReference type="ARBA" id="ARBA00023014"/>
    </source>
</evidence>
<evidence type="ECO:0000256" key="8">
    <source>
        <dbReference type="ARBA" id="ARBA00024386"/>
    </source>
</evidence>
<comment type="similarity">
    <text evidence="1 12">Belongs to the PAPS reductase family. CysH subfamily.</text>
</comment>
<dbReference type="GO" id="GO:0070814">
    <property type="term" value="P:hydrogen sulfide biosynthetic process"/>
    <property type="evidence" value="ECO:0007669"/>
    <property type="project" value="UniProtKB-UniRule"/>
</dbReference>
<comment type="catalytic activity">
    <reaction evidence="12">
        <text>[thioredoxin]-disulfide + sulfite + AMP + 2 H(+) = adenosine 5'-phosphosulfate + [thioredoxin]-dithiol</text>
        <dbReference type="Rhea" id="RHEA:21976"/>
        <dbReference type="Rhea" id="RHEA-COMP:10698"/>
        <dbReference type="Rhea" id="RHEA-COMP:10700"/>
        <dbReference type="ChEBI" id="CHEBI:15378"/>
        <dbReference type="ChEBI" id="CHEBI:17359"/>
        <dbReference type="ChEBI" id="CHEBI:29950"/>
        <dbReference type="ChEBI" id="CHEBI:50058"/>
        <dbReference type="ChEBI" id="CHEBI:58243"/>
        <dbReference type="ChEBI" id="CHEBI:456215"/>
        <dbReference type="EC" id="1.8.4.10"/>
    </reaction>
</comment>
<dbReference type="NCBIfam" id="NF002537">
    <property type="entry name" value="PRK02090.1"/>
    <property type="match status" value="1"/>
</dbReference>
<dbReference type="EC" id="1.8.4.10" evidence="8 12"/>
<keyword evidence="2 12" id="KW-0963">Cytoplasm</keyword>
<evidence type="ECO:0000259" key="13">
    <source>
        <dbReference type="Pfam" id="PF01507"/>
    </source>
</evidence>
<comment type="pathway">
    <text evidence="7 12">Sulfur metabolism; hydrogen sulfide biosynthesis; sulfite from sulfate.</text>
</comment>
<dbReference type="GO" id="GO:0005737">
    <property type="term" value="C:cytoplasm"/>
    <property type="evidence" value="ECO:0007669"/>
    <property type="project" value="UniProtKB-SubCell"/>
</dbReference>
<accession>A0A4S3PLY2</accession>
<dbReference type="InterPro" id="IPR014729">
    <property type="entry name" value="Rossmann-like_a/b/a_fold"/>
</dbReference>
<dbReference type="STRING" id="1033734.GCA_000285535_03991"/>
<evidence type="ECO:0000256" key="2">
    <source>
        <dbReference type="ARBA" id="ARBA00022490"/>
    </source>
</evidence>
<dbReference type="Pfam" id="PF01507">
    <property type="entry name" value="PAPS_reduct"/>
    <property type="match status" value="1"/>
</dbReference>
<dbReference type="AlphaFoldDB" id="A0A4S3PLY2"/>
<evidence type="ECO:0000256" key="12">
    <source>
        <dbReference type="HAMAP-Rule" id="MF_00063"/>
    </source>
</evidence>
<dbReference type="GO" id="GO:0046872">
    <property type="term" value="F:metal ion binding"/>
    <property type="evidence" value="ECO:0007669"/>
    <property type="project" value="UniProtKB-KW"/>
</dbReference>
<dbReference type="GO" id="GO:0004604">
    <property type="term" value="F:phosphoadenylyl-sulfate reductase (thioredoxin) activity"/>
    <property type="evidence" value="ECO:0007669"/>
    <property type="project" value="UniProtKB-UniRule"/>
</dbReference>
<keyword evidence="12" id="KW-0479">Metal-binding</keyword>
<dbReference type="InterPro" id="IPR004511">
    <property type="entry name" value="PAPS/APS_Rdtase"/>
</dbReference>
<dbReference type="CDD" id="cd23945">
    <property type="entry name" value="PAPS_reductase"/>
    <property type="match status" value="1"/>
</dbReference>
<dbReference type="RefSeq" id="WP_136381146.1">
    <property type="nucleotide sequence ID" value="NZ_SLUB01000048.1"/>
</dbReference>
<evidence type="ECO:0000256" key="9">
    <source>
        <dbReference type="ARBA" id="ARBA00029514"/>
    </source>
</evidence>
<dbReference type="NCBIfam" id="TIGR00434">
    <property type="entry name" value="cysH"/>
    <property type="match status" value="1"/>
</dbReference>
<keyword evidence="5 12" id="KW-0411">Iron-sulfur</keyword>
<dbReference type="EMBL" id="SLUB01000048">
    <property type="protein sequence ID" value="THE10378.1"/>
    <property type="molecule type" value="Genomic_DNA"/>
</dbReference>
<evidence type="ECO:0000313" key="15">
    <source>
        <dbReference type="Proteomes" id="UP000306477"/>
    </source>
</evidence>
<dbReference type="GO" id="GO:0051539">
    <property type="term" value="F:4 iron, 4 sulfur cluster binding"/>
    <property type="evidence" value="ECO:0007669"/>
    <property type="project" value="UniProtKB-UniRule"/>
</dbReference>
<feature type="domain" description="Phosphoadenosine phosphosulphate reductase" evidence="13">
    <location>
        <begin position="40"/>
        <end position="210"/>
    </location>
</feature>
<organism evidence="14 15">
    <name type="scientific">Bacillus timonensis</name>
    <dbReference type="NCBI Taxonomy" id="1033734"/>
    <lineage>
        <taxon>Bacteria</taxon>
        <taxon>Bacillati</taxon>
        <taxon>Bacillota</taxon>
        <taxon>Bacilli</taxon>
        <taxon>Bacillales</taxon>
        <taxon>Bacillaceae</taxon>
        <taxon>Bacillus</taxon>
    </lineage>
</organism>
<evidence type="ECO:0000256" key="1">
    <source>
        <dbReference type="ARBA" id="ARBA00009732"/>
    </source>
</evidence>
<feature type="binding site" evidence="12">
    <location>
        <position position="122"/>
    </location>
    <ligand>
        <name>[4Fe-4S] cluster</name>
        <dbReference type="ChEBI" id="CHEBI:49883"/>
    </ligand>
</feature>